<protein>
    <submittedName>
        <fullName evidence="2">Uncharacterized protein</fullName>
    </submittedName>
</protein>
<dbReference type="EMBL" id="JAVRQU010000017">
    <property type="protein sequence ID" value="KAK5693553.1"/>
    <property type="molecule type" value="Genomic_DNA"/>
</dbReference>
<name>A0AAN7W4A1_9PEZI</name>
<feature type="region of interest" description="Disordered" evidence="1">
    <location>
        <begin position="25"/>
        <end position="93"/>
    </location>
</feature>
<reference evidence="2" key="1">
    <citation type="submission" date="2023-08" db="EMBL/GenBank/DDBJ databases">
        <title>Black Yeasts Isolated from many extreme environments.</title>
        <authorList>
            <person name="Coleine C."/>
            <person name="Stajich J.E."/>
            <person name="Selbmann L."/>
        </authorList>
    </citation>
    <scope>NUCLEOTIDE SEQUENCE</scope>
    <source>
        <strain evidence="2">CCFEE 5810</strain>
    </source>
</reference>
<dbReference type="AlphaFoldDB" id="A0AAN7W4A1"/>
<feature type="compositionally biased region" description="Low complexity" evidence="1">
    <location>
        <begin position="40"/>
        <end position="56"/>
    </location>
</feature>
<feature type="compositionally biased region" description="Polar residues" evidence="1">
    <location>
        <begin position="57"/>
        <end position="72"/>
    </location>
</feature>
<feature type="compositionally biased region" description="Polar residues" evidence="1">
    <location>
        <begin position="391"/>
        <end position="406"/>
    </location>
</feature>
<gene>
    <name evidence="2" type="ORF">LTR97_010122</name>
</gene>
<dbReference type="Proteomes" id="UP001310594">
    <property type="component" value="Unassembled WGS sequence"/>
</dbReference>
<sequence length="504" mass="56307">MVQSSLLQTPQHTTFDFRCAVPSITKKSKDSNSTESETSLPFAPTFAPTPPQLATFRSSCPLPNTKKATSGSRPPPLPSAHPDPTAKSTTIRPSVVKLPRRSLLTLPQELQDAVFGLAYPSASVNYITRAEWKAREAKRWRDQRKNYTKRPFPPPLVDTFLISKAFFAAAASSWAANQHFEDGADFATGKSYVPQGIMASYAKTITIREWSSWRMSYFTGLRQLTVLMTESMFECVDDILVSEDVLTAQHFQKVFMGHVHFAELHKLGPLVSIRLQAMPLLTAGITTADVWHRNIENFEAYFQRCRAWYLERVHTGAGRLTTVRNVQDTPDAQQREAATKVQGTKQIGTDPGPTETDAIPNAPINDTPSSGEPNTAVASYHLVEENHEDSNQCAAPYQQTVSSEKSQPVKDLSGRRRLGRGSWKRREFEVNRKITDTVRIGPHTVVRGVTPRLVLKLKFSAEGMIQVRGITSRPLVLPKEKTLRGMSLPYLEGPGCPRIRVHWL</sequence>
<evidence type="ECO:0000256" key="1">
    <source>
        <dbReference type="SAM" id="MobiDB-lite"/>
    </source>
</evidence>
<feature type="region of interest" description="Disordered" evidence="1">
    <location>
        <begin position="387"/>
        <end position="416"/>
    </location>
</feature>
<feature type="compositionally biased region" description="Polar residues" evidence="1">
    <location>
        <begin position="364"/>
        <end position="374"/>
    </location>
</feature>
<comment type="caution">
    <text evidence="2">The sequence shown here is derived from an EMBL/GenBank/DDBJ whole genome shotgun (WGS) entry which is preliminary data.</text>
</comment>
<evidence type="ECO:0000313" key="3">
    <source>
        <dbReference type="Proteomes" id="UP001310594"/>
    </source>
</evidence>
<organism evidence="2 3">
    <name type="scientific">Elasticomyces elasticus</name>
    <dbReference type="NCBI Taxonomy" id="574655"/>
    <lineage>
        <taxon>Eukaryota</taxon>
        <taxon>Fungi</taxon>
        <taxon>Dikarya</taxon>
        <taxon>Ascomycota</taxon>
        <taxon>Pezizomycotina</taxon>
        <taxon>Dothideomycetes</taxon>
        <taxon>Dothideomycetidae</taxon>
        <taxon>Mycosphaerellales</taxon>
        <taxon>Teratosphaeriaceae</taxon>
        <taxon>Elasticomyces</taxon>
    </lineage>
</organism>
<feature type="region of interest" description="Disordered" evidence="1">
    <location>
        <begin position="324"/>
        <end position="374"/>
    </location>
</feature>
<proteinExistence type="predicted"/>
<accession>A0AAN7W4A1</accession>
<evidence type="ECO:0000313" key="2">
    <source>
        <dbReference type="EMBL" id="KAK5693553.1"/>
    </source>
</evidence>